<sequence length="132" mass="15792">MLQRDYISRLIREFMAALQRYLEKNEAGARRKTAEDLFRQYFGSYEFYHTATHDEIMSSFEKYPEEERISRMEMLAELYYAEADDRPEPFRTQQLDMALSLFRFIDAHSRTFSIDRQNKIGAITKMIYSGGK</sequence>
<reference evidence="1 2" key="1">
    <citation type="submission" date="2015-06" db="EMBL/GenBank/DDBJ databases">
        <title>Prevotella sp. 109, sp. nov., a novel member of the family Prevotellaceae isolated from human faeces.</title>
        <authorList>
            <person name="Shkoporov A.N."/>
            <person name="Chaplin A.V."/>
            <person name="Kafarskaia L.I."/>
            <person name="Efimov B.A."/>
        </authorList>
    </citation>
    <scope>NUCLEOTIDE SEQUENCE [LARGE SCALE GENOMIC DNA]</scope>
    <source>
        <strain evidence="1 2">109</strain>
    </source>
</reference>
<dbReference type="EMBL" id="LFQU01000002">
    <property type="protein sequence ID" value="KOO69538.1"/>
    <property type="molecule type" value="Genomic_DNA"/>
</dbReference>
<dbReference type="RefSeq" id="WP_021855857.1">
    <property type="nucleotide sequence ID" value="NZ_DAWBWQ010000181.1"/>
</dbReference>
<evidence type="ECO:0000313" key="2">
    <source>
        <dbReference type="Proteomes" id="UP000036951"/>
    </source>
</evidence>
<keyword evidence="2" id="KW-1185">Reference proteome</keyword>
<proteinExistence type="predicted"/>
<name>A0A8E1QZH3_9BACT</name>
<comment type="caution">
    <text evidence="1">The sequence shown here is derived from an EMBL/GenBank/DDBJ whole genome shotgun (WGS) entry which is preliminary data.</text>
</comment>
<accession>A0A8E1QZH3</accession>
<evidence type="ECO:0000313" key="1">
    <source>
        <dbReference type="EMBL" id="KOO69538.1"/>
    </source>
</evidence>
<dbReference type="Proteomes" id="UP000036951">
    <property type="component" value="Unassembled WGS sequence"/>
</dbReference>
<dbReference type="OrthoDB" id="1121032at2"/>
<dbReference type="AlphaFoldDB" id="A0A8E1QZH3"/>
<protein>
    <submittedName>
        <fullName evidence="1">Uncharacterized protein</fullName>
    </submittedName>
</protein>
<gene>
    <name evidence="1" type="ORF">ACU52_02530</name>
</gene>
<organism evidence="1 2">
    <name type="scientific">Xylanibacter rarus</name>
    <dbReference type="NCBI Taxonomy" id="1676614"/>
    <lineage>
        <taxon>Bacteria</taxon>
        <taxon>Pseudomonadati</taxon>
        <taxon>Bacteroidota</taxon>
        <taxon>Bacteroidia</taxon>
        <taxon>Bacteroidales</taxon>
        <taxon>Prevotellaceae</taxon>
        <taxon>Xylanibacter</taxon>
    </lineage>
</organism>